<protein>
    <submittedName>
        <fullName evidence="2">Unannotated protein</fullName>
    </submittedName>
</protein>
<dbReference type="AlphaFoldDB" id="A0A6J7KNA6"/>
<proteinExistence type="predicted"/>
<feature type="region of interest" description="Disordered" evidence="1">
    <location>
        <begin position="30"/>
        <end position="57"/>
    </location>
</feature>
<feature type="compositionally biased region" description="Low complexity" evidence="1">
    <location>
        <begin position="30"/>
        <end position="45"/>
    </location>
</feature>
<evidence type="ECO:0000313" key="2">
    <source>
        <dbReference type="EMBL" id="CAB4956313.1"/>
    </source>
</evidence>
<accession>A0A6J7KNA6</accession>
<organism evidence="2">
    <name type="scientific">freshwater metagenome</name>
    <dbReference type="NCBI Taxonomy" id="449393"/>
    <lineage>
        <taxon>unclassified sequences</taxon>
        <taxon>metagenomes</taxon>
        <taxon>ecological metagenomes</taxon>
    </lineage>
</organism>
<dbReference type="PROSITE" id="PS51257">
    <property type="entry name" value="PROKAR_LIPOPROTEIN"/>
    <property type="match status" value="1"/>
</dbReference>
<reference evidence="2" key="1">
    <citation type="submission" date="2020-05" db="EMBL/GenBank/DDBJ databases">
        <authorList>
            <person name="Chiriac C."/>
            <person name="Salcher M."/>
            <person name="Ghai R."/>
            <person name="Kavagutti S V."/>
        </authorList>
    </citation>
    <scope>NUCLEOTIDE SEQUENCE</scope>
</reference>
<dbReference type="EMBL" id="CAFBNE010000060">
    <property type="protein sequence ID" value="CAB4956313.1"/>
    <property type="molecule type" value="Genomic_DNA"/>
</dbReference>
<gene>
    <name evidence="2" type="ORF">UFOPK3772_01887</name>
</gene>
<evidence type="ECO:0000256" key="1">
    <source>
        <dbReference type="SAM" id="MobiDB-lite"/>
    </source>
</evidence>
<sequence>MHRPNLTGQLAAAVAVAALLLSGCSSSSSSTPASSAPESSPAAVATSGASGAPVTESDNTVTYSSAVFEKMASVAIEPNCESPTGYLSASYSADDYSCSLSIDRVALFDEVCASDDPTLIFTNDPVAGTCSMTSDSPVTVKAGCDAIVGDETVTAAFDDATSSCVLTVKPEAIISGACDPATVDPLDAQIDESGLTCTLSLSAPVVYEIIAQAVASGDITCDDGSPLSSPSEACVLGALDAVKATP</sequence>
<name>A0A6J7KNA6_9ZZZZ</name>